<dbReference type="EMBL" id="CP073355">
    <property type="protein sequence ID" value="URA10787.1"/>
    <property type="molecule type" value="Genomic_DNA"/>
</dbReference>
<dbReference type="GO" id="GO:0000049">
    <property type="term" value="F:tRNA binding"/>
    <property type="evidence" value="ECO:0007669"/>
    <property type="project" value="UniProtKB-KW"/>
</dbReference>
<feature type="binding site" evidence="9">
    <location>
        <position position="33"/>
    </location>
    <ligand>
        <name>ATP</name>
        <dbReference type="ChEBI" id="CHEBI:30616"/>
    </ligand>
</feature>
<feature type="site" description="Interaction with tRNA" evidence="9">
    <location>
        <position position="325"/>
    </location>
</feature>
<sequence length="352" mass="39473">MKRVFVGMSGGIDSSAAAFLLKEAGYAVEGVTFVAALETGTKKCCSLEEIESARKVCRFLGIPHHVIDLKDVFEARVIRYFVEEYQQGLVPNPCVMCNRHIKFGALVEESLARGADMVATGHYARILPVKDGFGLFCGKDTSKDQSYFLSYVKREMFSYVLLPLGEMTKSEVRKLISDSGMPISSSKTESQDVCFVPGDYRDYLRARGVKSFAGDFVYQGQVVGKHEGVAFYSLGQRRGLKIAIGKRLYVRAIDAQNNRIILGELPKSRKLWLRELNLLVGDFEEGEYEIQLRYQSKRIKGWATWEEDRLALFLSQPAEIVTPGQLGVLYRNDQVMAAGIIDKTLLEEEDAV</sequence>
<dbReference type="AlphaFoldDB" id="A0AAX3BEP6"/>
<evidence type="ECO:0000313" key="12">
    <source>
        <dbReference type="EMBL" id="URA10787.1"/>
    </source>
</evidence>
<dbReference type="Gene3D" id="2.40.30.10">
    <property type="entry name" value="Translation factors"/>
    <property type="match status" value="1"/>
</dbReference>
<feature type="disulfide bond" description="Alternate" evidence="9">
    <location>
        <begin position="97"/>
        <end position="194"/>
    </location>
</feature>
<protein>
    <recommendedName>
        <fullName evidence="9">tRNA-specific 2-thiouridylase MnmA</fullName>
        <ecNumber evidence="9">2.8.1.13</ecNumber>
    </recommendedName>
</protein>
<dbReference type="HAMAP" id="MF_00144">
    <property type="entry name" value="tRNA_thiouridyl_MnmA"/>
    <property type="match status" value="1"/>
</dbReference>
<keyword evidence="13" id="KW-1185">Reference proteome</keyword>
<keyword evidence="4 9" id="KW-0547">Nucleotide-binding</keyword>
<dbReference type="InterPro" id="IPR046884">
    <property type="entry name" value="MnmA-like_central"/>
</dbReference>
<evidence type="ECO:0000313" key="13">
    <source>
        <dbReference type="Proteomes" id="UP001056539"/>
    </source>
</evidence>
<proteinExistence type="inferred from homology"/>
<keyword evidence="5 9" id="KW-0067">ATP-binding</keyword>
<dbReference type="PANTHER" id="PTHR11933:SF5">
    <property type="entry name" value="MITOCHONDRIAL TRNA-SPECIFIC 2-THIOURIDYLASE 1"/>
    <property type="match status" value="1"/>
</dbReference>
<keyword evidence="6 9" id="KW-0694">RNA-binding</keyword>
<dbReference type="InterPro" id="IPR046885">
    <property type="entry name" value="MnmA-like_C"/>
</dbReference>
<organism evidence="12 13">
    <name type="scientific">Thermospira aquatica</name>
    <dbReference type="NCBI Taxonomy" id="2828656"/>
    <lineage>
        <taxon>Bacteria</taxon>
        <taxon>Pseudomonadati</taxon>
        <taxon>Spirochaetota</taxon>
        <taxon>Spirochaetia</taxon>
        <taxon>Brevinematales</taxon>
        <taxon>Thermospiraceae</taxon>
        <taxon>Thermospira</taxon>
    </lineage>
</organism>
<dbReference type="InterPro" id="IPR014729">
    <property type="entry name" value="Rossmann-like_a/b/a_fold"/>
</dbReference>
<feature type="domain" description="tRNA-specific 2-thiouridylase MnmA-like C-terminal" evidence="10">
    <location>
        <begin position="269"/>
        <end position="341"/>
    </location>
</feature>
<dbReference type="Gene3D" id="3.40.50.620">
    <property type="entry name" value="HUPs"/>
    <property type="match status" value="1"/>
</dbReference>
<dbReference type="Pfam" id="PF20259">
    <property type="entry name" value="tRNA_Me_trans_M"/>
    <property type="match status" value="1"/>
</dbReference>
<keyword evidence="9" id="KW-0963">Cytoplasm</keyword>
<reference evidence="12" key="2">
    <citation type="submission" date="2022-06" db="EMBL/GenBank/DDBJ databases">
        <title>Thermospira aquatica gen. nov., sp. nov.</title>
        <authorList>
            <person name="Ben Ali Gam Z."/>
            <person name="Labat M."/>
        </authorList>
    </citation>
    <scope>NUCLEOTIDE SEQUENCE</scope>
    <source>
        <strain evidence="12">F1F22</strain>
    </source>
</reference>
<dbReference type="KEGG" id="taqu:KDW03_03000"/>
<gene>
    <name evidence="9 12" type="primary">mnmA</name>
    <name evidence="12" type="ORF">KDW03_03000</name>
</gene>
<evidence type="ECO:0000256" key="1">
    <source>
        <dbReference type="ARBA" id="ARBA00022555"/>
    </source>
</evidence>
<dbReference type="InterPro" id="IPR004506">
    <property type="entry name" value="MnmA-like"/>
</dbReference>
<comment type="caution">
    <text evidence="9">Lacks conserved residue(s) required for the propagation of feature annotation.</text>
</comment>
<feature type="binding site" evidence="9">
    <location>
        <position position="121"/>
    </location>
    <ligand>
        <name>ATP</name>
        <dbReference type="ChEBI" id="CHEBI:30616"/>
    </ligand>
</feature>
<dbReference type="CDD" id="cd01998">
    <property type="entry name" value="MnmA_TRMU-like"/>
    <property type="match status" value="1"/>
</dbReference>
<dbReference type="Pfam" id="PF03054">
    <property type="entry name" value="tRNA_Me_trans"/>
    <property type="match status" value="1"/>
</dbReference>
<dbReference type="GO" id="GO:0005524">
    <property type="term" value="F:ATP binding"/>
    <property type="evidence" value="ECO:0007669"/>
    <property type="project" value="UniProtKB-KW"/>
</dbReference>
<keyword evidence="7 9" id="KW-1015">Disulfide bond</keyword>
<comment type="subcellular location">
    <subcellularLocation>
        <location evidence="9">Cytoplasm</location>
    </subcellularLocation>
</comment>
<feature type="active site" description="Cysteine persulfide intermediate" evidence="9">
    <location>
        <position position="194"/>
    </location>
</feature>
<keyword evidence="2 9" id="KW-0808">Transferase</keyword>
<dbReference type="GO" id="GO:0103016">
    <property type="term" value="F:tRNA-uridine 2-sulfurtransferase activity"/>
    <property type="evidence" value="ECO:0007669"/>
    <property type="project" value="UniProtKB-EC"/>
</dbReference>
<dbReference type="SUPFAM" id="SSF52402">
    <property type="entry name" value="Adenine nucleotide alpha hydrolases-like"/>
    <property type="match status" value="1"/>
</dbReference>
<feature type="site" description="Interaction with tRNA" evidence="9">
    <location>
        <position position="122"/>
    </location>
</feature>
<evidence type="ECO:0000256" key="6">
    <source>
        <dbReference type="ARBA" id="ARBA00022884"/>
    </source>
</evidence>
<feature type="active site" description="Nucleophile" evidence="9">
    <location>
        <position position="97"/>
    </location>
</feature>
<feature type="region of interest" description="Interaction with tRNA" evidence="9">
    <location>
        <begin position="143"/>
        <end position="145"/>
    </location>
</feature>
<evidence type="ECO:0000259" key="11">
    <source>
        <dbReference type="Pfam" id="PF20259"/>
    </source>
</evidence>
<evidence type="ECO:0000256" key="3">
    <source>
        <dbReference type="ARBA" id="ARBA00022694"/>
    </source>
</evidence>
<feature type="domain" description="tRNA-specific 2-thiouridylase MnmA-like central" evidence="11">
    <location>
        <begin position="213"/>
        <end position="263"/>
    </location>
</feature>
<evidence type="ECO:0000256" key="7">
    <source>
        <dbReference type="ARBA" id="ARBA00023157"/>
    </source>
</evidence>
<keyword evidence="3 9" id="KW-0819">tRNA processing</keyword>
<dbReference type="RefSeq" id="WP_271435916.1">
    <property type="nucleotide sequence ID" value="NZ_CP073355.1"/>
</dbReference>
<dbReference type="EC" id="2.8.1.13" evidence="9"/>
<dbReference type="NCBIfam" id="NF001138">
    <property type="entry name" value="PRK00143.1"/>
    <property type="match status" value="1"/>
</dbReference>
<dbReference type="Pfam" id="PF20258">
    <property type="entry name" value="tRNA_Me_trans_C"/>
    <property type="match status" value="1"/>
</dbReference>
<reference evidence="12" key="1">
    <citation type="submission" date="2021-04" db="EMBL/GenBank/DDBJ databases">
        <authorList>
            <person name="Postec A."/>
        </authorList>
    </citation>
    <scope>NUCLEOTIDE SEQUENCE</scope>
    <source>
        <strain evidence="12">F1F22</strain>
    </source>
</reference>
<dbReference type="NCBIfam" id="TIGR00420">
    <property type="entry name" value="trmU"/>
    <property type="match status" value="1"/>
</dbReference>
<evidence type="ECO:0000256" key="9">
    <source>
        <dbReference type="HAMAP-Rule" id="MF_00144"/>
    </source>
</evidence>
<comment type="function">
    <text evidence="9">Catalyzes the 2-thiolation of uridine at the wobble position (U34) of tRNA, leading to the formation of s(2)U34.</text>
</comment>
<feature type="region of interest" description="Interaction with tRNA" evidence="9">
    <location>
        <begin position="293"/>
        <end position="294"/>
    </location>
</feature>
<name>A0AAX3BEP6_9SPIR</name>
<evidence type="ECO:0000256" key="4">
    <source>
        <dbReference type="ARBA" id="ARBA00022741"/>
    </source>
</evidence>
<keyword evidence="1 9" id="KW-0820">tRNA-binding</keyword>
<dbReference type="Proteomes" id="UP001056539">
    <property type="component" value="Chromosome"/>
</dbReference>
<dbReference type="GO" id="GO:0002143">
    <property type="term" value="P:tRNA wobble position uridine thiolation"/>
    <property type="evidence" value="ECO:0007669"/>
    <property type="project" value="TreeGrafter"/>
</dbReference>
<comment type="similarity">
    <text evidence="9">Belongs to the MnmA/TRMU family.</text>
</comment>
<evidence type="ECO:0000256" key="5">
    <source>
        <dbReference type="ARBA" id="ARBA00022840"/>
    </source>
</evidence>
<accession>A0AAX3BEP6</accession>
<dbReference type="InterPro" id="IPR023382">
    <property type="entry name" value="MnmA-like_central_sf"/>
</dbReference>
<dbReference type="GO" id="GO:0005737">
    <property type="term" value="C:cytoplasm"/>
    <property type="evidence" value="ECO:0007669"/>
    <property type="project" value="UniProtKB-SubCell"/>
</dbReference>
<dbReference type="Gene3D" id="2.30.30.280">
    <property type="entry name" value="Adenine nucleotide alpha hydrolases-like domains"/>
    <property type="match status" value="1"/>
</dbReference>
<evidence type="ECO:0000256" key="2">
    <source>
        <dbReference type="ARBA" id="ARBA00022679"/>
    </source>
</evidence>
<feature type="binding site" evidence="9">
    <location>
        <begin position="7"/>
        <end position="14"/>
    </location>
    <ligand>
        <name>ATP</name>
        <dbReference type="ChEBI" id="CHEBI:30616"/>
    </ligand>
</feature>
<dbReference type="PANTHER" id="PTHR11933">
    <property type="entry name" value="TRNA 5-METHYLAMINOMETHYL-2-THIOURIDYLATE -METHYLTRANSFERASE"/>
    <property type="match status" value="1"/>
</dbReference>
<evidence type="ECO:0000259" key="10">
    <source>
        <dbReference type="Pfam" id="PF20258"/>
    </source>
</evidence>
<comment type="catalytic activity">
    <reaction evidence="8 9">
        <text>S-sulfanyl-L-cysteinyl-[protein] + uridine(34) in tRNA + AH2 + ATP = 2-thiouridine(34) in tRNA + L-cysteinyl-[protein] + A + AMP + diphosphate + H(+)</text>
        <dbReference type="Rhea" id="RHEA:47032"/>
        <dbReference type="Rhea" id="RHEA-COMP:10131"/>
        <dbReference type="Rhea" id="RHEA-COMP:11726"/>
        <dbReference type="Rhea" id="RHEA-COMP:11727"/>
        <dbReference type="Rhea" id="RHEA-COMP:11728"/>
        <dbReference type="ChEBI" id="CHEBI:13193"/>
        <dbReference type="ChEBI" id="CHEBI:15378"/>
        <dbReference type="ChEBI" id="CHEBI:17499"/>
        <dbReference type="ChEBI" id="CHEBI:29950"/>
        <dbReference type="ChEBI" id="CHEBI:30616"/>
        <dbReference type="ChEBI" id="CHEBI:33019"/>
        <dbReference type="ChEBI" id="CHEBI:61963"/>
        <dbReference type="ChEBI" id="CHEBI:65315"/>
        <dbReference type="ChEBI" id="CHEBI:87170"/>
        <dbReference type="ChEBI" id="CHEBI:456215"/>
        <dbReference type="EC" id="2.8.1.13"/>
    </reaction>
</comment>
<evidence type="ECO:0000256" key="8">
    <source>
        <dbReference type="ARBA" id="ARBA00051542"/>
    </source>
</evidence>